<feature type="compositionally biased region" description="Basic residues" evidence="1">
    <location>
        <begin position="66"/>
        <end position="81"/>
    </location>
</feature>
<organism evidence="2">
    <name type="scientific">Oryza glumipatula</name>
    <dbReference type="NCBI Taxonomy" id="40148"/>
    <lineage>
        <taxon>Eukaryota</taxon>
        <taxon>Viridiplantae</taxon>
        <taxon>Streptophyta</taxon>
        <taxon>Embryophyta</taxon>
        <taxon>Tracheophyta</taxon>
        <taxon>Spermatophyta</taxon>
        <taxon>Magnoliopsida</taxon>
        <taxon>Liliopsida</taxon>
        <taxon>Poales</taxon>
        <taxon>Poaceae</taxon>
        <taxon>BOP clade</taxon>
        <taxon>Oryzoideae</taxon>
        <taxon>Oryzeae</taxon>
        <taxon>Oryzinae</taxon>
        <taxon>Oryza</taxon>
    </lineage>
</organism>
<dbReference type="AlphaFoldDB" id="A0A0D9Z8A9"/>
<evidence type="ECO:0000313" key="2">
    <source>
        <dbReference type="EnsemblPlants" id="OGLUM03G20540.1"/>
    </source>
</evidence>
<reference evidence="2" key="1">
    <citation type="submission" date="2015-04" db="UniProtKB">
        <authorList>
            <consortium name="EnsemblPlants"/>
        </authorList>
    </citation>
    <scope>IDENTIFICATION</scope>
</reference>
<accession>A0A0D9Z8A9</accession>
<protein>
    <recommendedName>
        <fullName evidence="4">DUF834 domain-containing protein</fullName>
    </recommendedName>
</protein>
<feature type="compositionally biased region" description="Gly residues" evidence="1">
    <location>
        <begin position="116"/>
        <end position="130"/>
    </location>
</feature>
<dbReference type="EnsemblPlants" id="OGLUM03G20540.1">
    <property type="protein sequence ID" value="OGLUM03G20540.1"/>
    <property type="gene ID" value="OGLUM03G20540"/>
</dbReference>
<dbReference type="HOGENOM" id="CLU_1613390_0_0_1"/>
<reference evidence="2" key="2">
    <citation type="submission" date="2018-05" db="EMBL/GenBank/DDBJ databases">
        <title>OgluRS3 (Oryza glumaepatula Reference Sequence Version 3).</title>
        <authorList>
            <person name="Zhang J."/>
            <person name="Kudrna D."/>
            <person name="Lee S."/>
            <person name="Talag J."/>
            <person name="Welchert J."/>
            <person name="Wing R.A."/>
        </authorList>
    </citation>
    <scope>NUCLEOTIDE SEQUENCE [LARGE SCALE GENOMIC DNA]</scope>
</reference>
<evidence type="ECO:0000256" key="1">
    <source>
        <dbReference type="SAM" id="MobiDB-lite"/>
    </source>
</evidence>
<proteinExistence type="predicted"/>
<sequence length="165" mass="17562">MAWGSAALLGQMASCWRKKRPREGWAGSAGREERKLNMRKEDKVHRSGFDIDFGLLLFAAGSTNGRRRAGLSGGRRRRHASARWLGGGAWRKEAMPRTSVADDGVGARREAELGDDGLGGGVLGGGGRGGQEAEHGSEEERLADGEVGWSTSSCATNPWRANGGQ</sequence>
<evidence type="ECO:0008006" key="4">
    <source>
        <dbReference type="Google" id="ProtNLM"/>
    </source>
</evidence>
<feature type="compositionally biased region" description="Basic and acidic residues" evidence="1">
    <location>
        <begin position="131"/>
        <end position="144"/>
    </location>
</feature>
<evidence type="ECO:0000313" key="3">
    <source>
        <dbReference type="Proteomes" id="UP000026961"/>
    </source>
</evidence>
<keyword evidence="3" id="KW-1185">Reference proteome</keyword>
<feature type="region of interest" description="Disordered" evidence="1">
    <location>
        <begin position="66"/>
        <end position="165"/>
    </location>
</feature>
<dbReference type="Proteomes" id="UP000026961">
    <property type="component" value="Chromosome 3"/>
</dbReference>
<name>A0A0D9Z8A9_9ORYZ</name>
<dbReference type="Gramene" id="OGLUM03G20540.1">
    <property type="protein sequence ID" value="OGLUM03G20540.1"/>
    <property type="gene ID" value="OGLUM03G20540"/>
</dbReference>